<evidence type="ECO:0000313" key="2">
    <source>
        <dbReference type="EMBL" id="QVY62945.1"/>
    </source>
</evidence>
<keyword evidence="3" id="KW-1185">Reference proteome</keyword>
<dbReference type="RefSeq" id="WP_214478309.1">
    <property type="nucleotide sequence ID" value="NZ_CP071709.1"/>
</dbReference>
<dbReference type="InterPro" id="IPR010024">
    <property type="entry name" value="CHP16711"/>
</dbReference>
<evidence type="ECO:0000313" key="3">
    <source>
        <dbReference type="Proteomes" id="UP000679247"/>
    </source>
</evidence>
<name>A0ABX8FG25_9BACI</name>
<dbReference type="InterPro" id="IPR023385">
    <property type="entry name" value="YopX-like_C"/>
</dbReference>
<evidence type="ECO:0000259" key="1">
    <source>
        <dbReference type="Pfam" id="PF09643"/>
    </source>
</evidence>
<dbReference type="NCBIfam" id="TIGR01671">
    <property type="entry name" value="phage_TIGR01671"/>
    <property type="match status" value="1"/>
</dbReference>
<dbReference type="SUPFAM" id="SSF159006">
    <property type="entry name" value="YopX-like"/>
    <property type="match status" value="1"/>
</dbReference>
<dbReference type="Proteomes" id="UP000679247">
    <property type="component" value="Chromosome"/>
</dbReference>
<dbReference type="InterPro" id="IPR019096">
    <property type="entry name" value="YopX_protein"/>
</dbReference>
<proteinExistence type="predicted"/>
<accession>A0ABX8FG25</accession>
<dbReference type="Gene3D" id="2.30.30.290">
    <property type="entry name" value="YopX-like domains"/>
    <property type="match status" value="1"/>
</dbReference>
<dbReference type="EMBL" id="CP071709">
    <property type="protein sequence ID" value="QVY62945.1"/>
    <property type="molecule type" value="Genomic_DNA"/>
</dbReference>
<reference evidence="2 3" key="1">
    <citation type="submission" date="2021-03" db="EMBL/GenBank/DDBJ databases">
        <title>The first data on the complete genome of the tetrodotoxin-producing bacterium.</title>
        <authorList>
            <person name="Melnikova D.I."/>
            <person name="Nijland R."/>
            <person name="Magarlamov T.Y."/>
        </authorList>
    </citation>
    <scope>NUCLEOTIDE SEQUENCE [LARGE SCALE GENOMIC DNA]</scope>
    <source>
        <strain evidence="2 3">1839</strain>
    </source>
</reference>
<organism evidence="2 3">
    <name type="scientific">Cytobacillus gottheilii</name>
    <dbReference type="NCBI Taxonomy" id="859144"/>
    <lineage>
        <taxon>Bacteria</taxon>
        <taxon>Bacillati</taxon>
        <taxon>Bacillota</taxon>
        <taxon>Bacilli</taxon>
        <taxon>Bacillales</taxon>
        <taxon>Bacillaceae</taxon>
        <taxon>Cytobacillus</taxon>
    </lineage>
</organism>
<protein>
    <recommendedName>
        <fullName evidence="1">YopX protein domain-containing protein</fullName>
    </recommendedName>
</protein>
<sequence>MRKLKVRAWDITESKWIEINKIGFLDNGKAWYVEDHEKTDPPYFTDINDWALMHYTGLKDKNSKEIYEGDIVWCPWKGEKFIIEWDEIGTGYLFHNVDYKERTHGIDYYEFEDMCASLGFEVIGNIYENPELINS</sequence>
<dbReference type="Pfam" id="PF09643">
    <property type="entry name" value="YopX"/>
    <property type="match status" value="1"/>
</dbReference>
<gene>
    <name evidence="2" type="ORF">J1899_07845</name>
</gene>
<feature type="domain" description="YopX protein" evidence="1">
    <location>
        <begin position="7"/>
        <end position="133"/>
    </location>
</feature>